<dbReference type="EMBL" id="CP043839">
    <property type="protein sequence ID" value="WOF13068.1"/>
    <property type="molecule type" value="Genomic_DNA"/>
</dbReference>
<dbReference type="GO" id="GO:0006352">
    <property type="term" value="P:DNA-templated transcription initiation"/>
    <property type="evidence" value="ECO:0007669"/>
    <property type="project" value="InterPro"/>
</dbReference>
<dbReference type="Gene3D" id="1.10.1740.10">
    <property type="match status" value="1"/>
</dbReference>
<dbReference type="Proteomes" id="UP000576368">
    <property type="component" value="Unassembled WGS sequence"/>
</dbReference>
<dbReference type="EMBL" id="JAATLI010000001">
    <property type="protein sequence ID" value="NJC16429.1"/>
    <property type="molecule type" value="Genomic_DNA"/>
</dbReference>
<evidence type="ECO:0000313" key="4">
    <source>
        <dbReference type="Proteomes" id="UP001302374"/>
    </source>
</evidence>
<proteinExistence type="predicted"/>
<dbReference type="GO" id="GO:0003700">
    <property type="term" value="F:DNA-binding transcription factor activity"/>
    <property type="evidence" value="ECO:0007669"/>
    <property type="project" value="InterPro"/>
</dbReference>
<dbReference type="SUPFAM" id="SSF88946">
    <property type="entry name" value="Sigma2 domain of RNA polymerase sigma factors"/>
    <property type="match status" value="1"/>
</dbReference>
<keyword evidence="1" id="KW-0804">Transcription</keyword>
<sequence>MQEKEFEHIFKYHYIDIYNFIYHYIMNGDYSEDLAQDVFICFFEKRIK</sequence>
<protein>
    <submittedName>
        <fullName evidence="1">DNA-directed RNA polymerase specialized sigma24 family protein</fullName>
    </submittedName>
</protein>
<dbReference type="Proteomes" id="UP001302374">
    <property type="component" value="Chromosome"/>
</dbReference>
<reference evidence="2 4" key="1">
    <citation type="submission" date="2019-09" db="EMBL/GenBank/DDBJ databases">
        <title>Butyricimonas paravirosa DSM 105722 (=214-4 = JCM 18677 = CCUG 65563).</title>
        <authorList>
            <person name="Le Roy T."/>
            <person name="Cani P.D."/>
        </authorList>
    </citation>
    <scope>NUCLEOTIDE SEQUENCE [LARGE SCALE GENOMIC DNA]</scope>
    <source>
        <strain evidence="2 4">DSM 105722</strain>
    </source>
</reference>
<dbReference type="InterPro" id="IPR013325">
    <property type="entry name" value="RNA_pol_sigma_r2"/>
</dbReference>
<keyword evidence="4" id="KW-1185">Reference proteome</keyword>
<dbReference type="GO" id="GO:0000428">
    <property type="term" value="C:DNA-directed RNA polymerase complex"/>
    <property type="evidence" value="ECO:0007669"/>
    <property type="project" value="UniProtKB-KW"/>
</dbReference>
<evidence type="ECO:0000313" key="3">
    <source>
        <dbReference type="Proteomes" id="UP000576368"/>
    </source>
</evidence>
<dbReference type="AlphaFoldDB" id="A0A7X5Y8B3"/>
<gene>
    <name evidence="2" type="ORF">F1644_12720</name>
    <name evidence="1" type="ORF">GGR15_000031</name>
</gene>
<accession>A0A7X5Y8B3</accession>
<keyword evidence="1" id="KW-0240">DNA-directed RNA polymerase</keyword>
<name>A0A7X5Y8B3_9BACT</name>
<organism evidence="1 3">
    <name type="scientific">Butyricimonas paravirosa</name>
    <dbReference type="NCBI Taxonomy" id="1472417"/>
    <lineage>
        <taxon>Bacteria</taxon>
        <taxon>Pseudomonadati</taxon>
        <taxon>Bacteroidota</taxon>
        <taxon>Bacteroidia</taxon>
        <taxon>Bacteroidales</taxon>
        <taxon>Odoribacteraceae</taxon>
        <taxon>Butyricimonas</taxon>
    </lineage>
</organism>
<reference evidence="1 3" key="2">
    <citation type="submission" date="2020-03" db="EMBL/GenBank/DDBJ databases">
        <title>Genomic Encyclopedia of Type Strains, Phase IV (KMG-IV): sequencing the most valuable type-strain genomes for metagenomic binning, comparative biology and taxonomic classification.</title>
        <authorList>
            <person name="Goeker M."/>
        </authorList>
    </citation>
    <scope>NUCLEOTIDE SEQUENCE [LARGE SCALE GENOMIC DNA]</scope>
    <source>
        <strain evidence="1 3">DSM 105722</strain>
    </source>
</reference>
<evidence type="ECO:0000313" key="2">
    <source>
        <dbReference type="EMBL" id="WOF13068.1"/>
    </source>
</evidence>
<evidence type="ECO:0000313" key="1">
    <source>
        <dbReference type="EMBL" id="NJC16429.1"/>
    </source>
</evidence>